<protein>
    <recommendedName>
        <fullName evidence="7">Fe2OG dioxygenase domain-containing protein</fullName>
    </recommendedName>
</protein>
<evidence type="ECO:0000256" key="4">
    <source>
        <dbReference type="ARBA" id="ARBA00022964"/>
    </source>
</evidence>
<comment type="caution">
    <text evidence="8">The sequence shown here is derived from an EMBL/GenBank/DDBJ whole genome shotgun (WGS) entry which is preliminary data.</text>
</comment>
<feature type="domain" description="Fe2OG dioxygenase" evidence="7">
    <location>
        <begin position="112"/>
        <end position="219"/>
    </location>
</feature>
<dbReference type="PANTHER" id="PTHR10869:SF246">
    <property type="entry name" value="TRANSMEMBRANE PROLYL 4-HYDROXYLASE"/>
    <property type="match status" value="1"/>
</dbReference>
<keyword evidence="3" id="KW-0847">Vitamin C</keyword>
<accession>A0ABP7R3K4</accession>
<name>A0ABP7R3K4_9BURK</name>
<dbReference type="RefSeq" id="WP_425549902.1">
    <property type="nucleotide sequence ID" value="NZ_BAABBP010000009.1"/>
</dbReference>
<sequence>MATQSPQPSEPFIAPQGAHIDLDGHPTDVLMRLEHPRVALLGGLLTPAECQALIDCARPRLARSRTVVASTGGEEINADRTSRGMFFERGETALISRIEQRIARLLHWPASHGEGLQVLHYRPGEQYHPHYDYFDPAQPGAATLLSRGGQRVATLILYLNQPALGGDTDLPQAGLHIAAHPGNALFFAYPQAHPDSATLHAGAPVLEGEKWIATKWLRERVF</sequence>
<evidence type="ECO:0000256" key="1">
    <source>
        <dbReference type="ARBA" id="ARBA00001961"/>
    </source>
</evidence>
<keyword evidence="4" id="KW-0223">Dioxygenase</keyword>
<evidence type="ECO:0000313" key="8">
    <source>
        <dbReference type="EMBL" id="GAA3991831.1"/>
    </source>
</evidence>
<dbReference type="PANTHER" id="PTHR10869">
    <property type="entry name" value="PROLYL 4-HYDROXYLASE ALPHA SUBUNIT"/>
    <property type="match status" value="1"/>
</dbReference>
<dbReference type="InterPro" id="IPR006620">
    <property type="entry name" value="Pro_4_hyd_alph"/>
</dbReference>
<proteinExistence type="predicted"/>
<reference evidence="9" key="1">
    <citation type="journal article" date="2019" name="Int. J. Syst. Evol. Microbiol.">
        <title>The Global Catalogue of Microorganisms (GCM) 10K type strain sequencing project: providing services to taxonomists for standard genome sequencing and annotation.</title>
        <authorList>
            <consortium name="The Broad Institute Genomics Platform"/>
            <consortium name="The Broad Institute Genome Sequencing Center for Infectious Disease"/>
            <person name="Wu L."/>
            <person name="Ma J."/>
        </authorList>
    </citation>
    <scope>NUCLEOTIDE SEQUENCE [LARGE SCALE GENOMIC DNA]</scope>
    <source>
        <strain evidence="9">JCM 17561</strain>
    </source>
</reference>
<gene>
    <name evidence="8" type="ORF">GCM10022279_13760</name>
</gene>
<dbReference type="SMART" id="SM00702">
    <property type="entry name" value="P4Hc"/>
    <property type="match status" value="1"/>
</dbReference>
<dbReference type="Pfam" id="PF13640">
    <property type="entry name" value="2OG-FeII_Oxy_3"/>
    <property type="match status" value="1"/>
</dbReference>
<keyword evidence="2" id="KW-0479">Metal-binding</keyword>
<evidence type="ECO:0000256" key="6">
    <source>
        <dbReference type="ARBA" id="ARBA00023004"/>
    </source>
</evidence>
<evidence type="ECO:0000256" key="2">
    <source>
        <dbReference type="ARBA" id="ARBA00022723"/>
    </source>
</evidence>
<dbReference type="Gene3D" id="2.60.120.620">
    <property type="entry name" value="q2cbj1_9rhob like domain"/>
    <property type="match status" value="1"/>
</dbReference>
<keyword evidence="5" id="KW-0560">Oxidoreductase</keyword>
<comment type="cofactor">
    <cofactor evidence="1">
        <name>L-ascorbate</name>
        <dbReference type="ChEBI" id="CHEBI:38290"/>
    </cofactor>
</comment>
<evidence type="ECO:0000256" key="5">
    <source>
        <dbReference type="ARBA" id="ARBA00023002"/>
    </source>
</evidence>
<keyword evidence="6" id="KW-0408">Iron</keyword>
<organism evidence="8 9">
    <name type="scientific">Comamonas faecalis</name>
    <dbReference type="NCBI Taxonomy" id="1387849"/>
    <lineage>
        <taxon>Bacteria</taxon>
        <taxon>Pseudomonadati</taxon>
        <taxon>Pseudomonadota</taxon>
        <taxon>Betaproteobacteria</taxon>
        <taxon>Burkholderiales</taxon>
        <taxon>Comamonadaceae</taxon>
        <taxon>Comamonas</taxon>
    </lineage>
</organism>
<evidence type="ECO:0000259" key="7">
    <source>
        <dbReference type="PROSITE" id="PS51471"/>
    </source>
</evidence>
<dbReference type="InterPro" id="IPR005123">
    <property type="entry name" value="Oxoglu/Fe-dep_dioxygenase_dom"/>
</dbReference>
<evidence type="ECO:0000313" key="9">
    <source>
        <dbReference type="Proteomes" id="UP001501627"/>
    </source>
</evidence>
<dbReference type="InterPro" id="IPR044862">
    <property type="entry name" value="Pro_4_hyd_alph_FE2OG_OXY"/>
</dbReference>
<keyword evidence="9" id="KW-1185">Reference proteome</keyword>
<dbReference type="Proteomes" id="UP001501627">
    <property type="component" value="Unassembled WGS sequence"/>
</dbReference>
<evidence type="ECO:0000256" key="3">
    <source>
        <dbReference type="ARBA" id="ARBA00022896"/>
    </source>
</evidence>
<dbReference type="InterPro" id="IPR045054">
    <property type="entry name" value="P4HA-like"/>
</dbReference>
<dbReference type="PROSITE" id="PS51471">
    <property type="entry name" value="FE2OG_OXY"/>
    <property type="match status" value="1"/>
</dbReference>
<dbReference type="EMBL" id="BAABBP010000009">
    <property type="protein sequence ID" value="GAA3991831.1"/>
    <property type="molecule type" value="Genomic_DNA"/>
</dbReference>